<dbReference type="GeneTree" id="ENSGT00940000154432"/>
<dbReference type="EC" id="2.8.2.-" evidence="4"/>
<dbReference type="InterPro" id="IPR000863">
    <property type="entry name" value="Sulfotransferase_dom"/>
</dbReference>
<protein>
    <recommendedName>
        <fullName evidence="4">Sulfotransferase</fullName>
        <ecNumber evidence="4">2.8.2.-</ecNumber>
    </recommendedName>
</protein>
<sequence length="261" mass="30302">MAGDYLWIEGIPFHRFIIENLSSLRDEFVVRDEDVIILSYPKSGTLGMTEIVNLICNKGDPAWVQSVVSSEPSMWLETKLFPRSFFNSKAKCIYIMRNPRDVITSGYHFWKMVKIIREPESFEEYSGWFLQGNVLYGSWFDHVHNWLQMKGKENFLVILYEELQQVTILSSSISCHFLGKKLSPEELNAVLKNVSFKTTKDNKMSNCSLSPDIFMDQIKGFMRKGITGDWKSHFTVAQSEAFDKIYQEKMAGLAQDLFPWE</sequence>
<dbReference type="SUPFAM" id="SSF52540">
    <property type="entry name" value="P-loop containing nucleoside triphosphate hydrolases"/>
    <property type="match status" value="1"/>
</dbReference>
<reference evidence="6" key="1">
    <citation type="submission" date="2023-09" db="UniProtKB">
        <authorList>
            <consortium name="Ensembl"/>
        </authorList>
    </citation>
    <scope>IDENTIFICATION</scope>
</reference>
<keyword evidence="2 4" id="KW-0808">Transferase</keyword>
<evidence type="ECO:0000256" key="4">
    <source>
        <dbReference type="RuleBase" id="RU361155"/>
    </source>
</evidence>
<accession>A0A8C0DUA0</accession>
<dbReference type="InterPro" id="IPR027417">
    <property type="entry name" value="P-loop_NTPase"/>
</dbReference>
<evidence type="ECO:0000256" key="3">
    <source>
        <dbReference type="ARBA" id="ARBA00048219"/>
    </source>
</evidence>
<proteinExistence type="inferred from homology"/>
<organism evidence="6">
    <name type="scientific">Balaenoptera musculus</name>
    <name type="common">Blue whale</name>
    <dbReference type="NCBI Taxonomy" id="9771"/>
    <lineage>
        <taxon>Eukaryota</taxon>
        <taxon>Metazoa</taxon>
        <taxon>Chordata</taxon>
        <taxon>Craniata</taxon>
        <taxon>Vertebrata</taxon>
        <taxon>Euteleostomi</taxon>
        <taxon>Mammalia</taxon>
        <taxon>Eutheria</taxon>
        <taxon>Laurasiatheria</taxon>
        <taxon>Artiodactyla</taxon>
        <taxon>Whippomorpha</taxon>
        <taxon>Cetacea</taxon>
        <taxon>Mysticeti</taxon>
        <taxon>Balaenopteridae</taxon>
        <taxon>Balaenoptera</taxon>
    </lineage>
</organism>
<evidence type="ECO:0000256" key="1">
    <source>
        <dbReference type="ARBA" id="ARBA00005771"/>
    </source>
</evidence>
<dbReference type="PANTHER" id="PTHR11783">
    <property type="entry name" value="SULFOTRANSFERASE SULT"/>
    <property type="match status" value="1"/>
</dbReference>
<dbReference type="Gene3D" id="3.40.50.300">
    <property type="entry name" value="P-loop containing nucleotide triphosphate hydrolases"/>
    <property type="match status" value="1"/>
</dbReference>
<evidence type="ECO:0000259" key="5">
    <source>
        <dbReference type="Pfam" id="PF00685"/>
    </source>
</evidence>
<dbReference type="Pfam" id="PF00685">
    <property type="entry name" value="Sulfotransfer_1"/>
    <property type="match status" value="1"/>
</dbReference>
<name>A0A8C0DUA0_BALMU</name>
<dbReference type="Ensembl" id="ENSBMST00010028537.1">
    <property type="protein sequence ID" value="ENSBMSP00010025923.1"/>
    <property type="gene ID" value="ENSBMSG00010018823.1"/>
</dbReference>
<evidence type="ECO:0000256" key="2">
    <source>
        <dbReference type="ARBA" id="ARBA00022679"/>
    </source>
</evidence>
<comment type="catalytic activity">
    <reaction evidence="3">
        <text>4-ethylphenol + 3'-phosphoadenylyl sulfate = 4-ethylphenyl sulfate + adenosine 3',5'-bisphosphate + H(+)</text>
        <dbReference type="Rhea" id="RHEA:70607"/>
        <dbReference type="ChEBI" id="CHEBI:15378"/>
        <dbReference type="ChEBI" id="CHEBI:49584"/>
        <dbReference type="ChEBI" id="CHEBI:58339"/>
        <dbReference type="ChEBI" id="CHEBI:58343"/>
        <dbReference type="ChEBI" id="CHEBI:133681"/>
    </reaction>
    <physiologicalReaction direction="left-to-right" evidence="3">
        <dbReference type="Rhea" id="RHEA:70608"/>
    </physiologicalReaction>
</comment>
<dbReference type="GO" id="GO:0008146">
    <property type="term" value="F:sulfotransferase activity"/>
    <property type="evidence" value="ECO:0007669"/>
    <property type="project" value="InterPro"/>
</dbReference>
<feature type="domain" description="Sulfotransferase" evidence="5">
    <location>
        <begin position="76"/>
        <end position="253"/>
    </location>
</feature>
<comment type="similarity">
    <text evidence="1 4">Belongs to the sulfotransferase 1 family.</text>
</comment>
<dbReference type="AlphaFoldDB" id="A0A8C0DUA0"/>
<evidence type="ECO:0000313" key="6">
    <source>
        <dbReference type="Ensembl" id="ENSBMSP00010025923.1"/>
    </source>
</evidence>
<dbReference type="OMA" id="FEEYFEW"/>